<dbReference type="InterPro" id="IPR013611">
    <property type="entry name" value="Transp-assoc_OB_typ2"/>
</dbReference>
<dbReference type="InterPro" id="IPR050093">
    <property type="entry name" value="ABC_SmlMolc_Importer"/>
</dbReference>
<dbReference type="Pfam" id="PF00005">
    <property type="entry name" value="ABC_tran"/>
    <property type="match status" value="1"/>
</dbReference>
<dbReference type="GO" id="GO:0015417">
    <property type="term" value="F:ABC-type polyamine transporter activity"/>
    <property type="evidence" value="ECO:0007669"/>
    <property type="project" value="UniProtKB-EC"/>
</dbReference>
<dbReference type="GO" id="GO:0016887">
    <property type="term" value="F:ATP hydrolysis activity"/>
    <property type="evidence" value="ECO:0007669"/>
    <property type="project" value="InterPro"/>
</dbReference>
<dbReference type="KEGG" id="pacr:FXN63_08860"/>
<keyword evidence="6 7" id="KW-0472">Membrane</keyword>
<protein>
    <recommendedName>
        <fullName evidence="7">Spermidine/putrescine import ATP-binding protein PotA</fullName>
        <ecNumber evidence="7">7.6.2.11</ecNumber>
    </recommendedName>
</protein>
<evidence type="ECO:0000313" key="11">
    <source>
        <dbReference type="Proteomes" id="UP000325161"/>
    </source>
</evidence>
<dbReference type="FunFam" id="3.40.50.300:FF:000425">
    <property type="entry name" value="Probable ABC transporter, ATP-binding subunit"/>
    <property type="match status" value="1"/>
</dbReference>
<evidence type="ECO:0000256" key="2">
    <source>
        <dbReference type="ARBA" id="ARBA00022475"/>
    </source>
</evidence>
<sequence>MSSAPRGTASAVAPADIRIEGVVQRFGDHLALAGVDLHIRAGEFFSLLGPSGCGKTTLLNIIAGFLDPSEGSVYVGDRDVTALPPYRRDIGMVFQNYALFPHLDVAGNVAYGLKVRKVPAAQIKKRVAEVLDLVQLPGYASRMPHQLSGGQQQRVAIARALAISPQVLLLDEPLSNLDAKLRKDMQSELRSLQQRIGITTVLVTHDQEEALSLSDRIGILGTGRLQQVGTPLELYRKPANRFVAEFIGQANLIKAQPTSVAGVFEAVDRFENEGQGLLLGTELDITATQPLRFVLRPERIRVVPAPAPDPRPTGRPVIRSPNRTGGTLRELTYSGGSIRLVIALYGGGELVAQAEDAQFNELPVIGQPLALTWRIEDVVPLPAEEEVPA</sequence>
<accession>A0A5C0AX16</accession>
<gene>
    <name evidence="7" type="primary">potA</name>
    <name evidence="10" type="ORF">FXN63_08860</name>
</gene>
<dbReference type="GO" id="GO:0015697">
    <property type="term" value="P:quaternary ammonium group transport"/>
    <property type="evidence" value="ECO:0007669"/>
    <property type="project" value="UniProtKB-ARBA"/>
</dbReference>
<proteinExistence type="inferred from homology"/>
<dbReference type="InterPro" id="IPR017871">
    <property type="entry name" value="ABC_transporter-like_CS"/>
</dbReference>
<feature type="domain" description="ABC transporter" evidence="9">
    <location>
        <begin position="17"/>
        <end position="247"/>
    </location>
</feature>
<comment type="function">
    <text evidence="7">Part of the ABC transporter complex PotABCD involved in spermidine/putrescine import. Responsible for energy coupling to the transport system.</text>
</comment>
<dbReference type="Gene3D" id="2.40.50.100">
    <property type="match status" value="1"/>
</dbReference>
<keyword evidence="3 7" id="KW-0547">Nucleotide-binding</keyword>
<dbReference type="SUPFAM" id="SSF50331">
    <property type="entry name" value="MOP-like"/>
    <property type="match status" value="1"/>
</dbReference>
<evidence type="ECO:0000256" key="8">
    <source>
        <dbReference type="SAM" id="MobiDB-lite"/>
    </source>
</evidence>
<dbReference type="Gene3D" id="3.40.50.300">
    <property type="entry name" value="P-loop containing nucleotide triphosphate hydrolases"/>
    <property type="match status" value="1"/>
</dbReference>
<dbReference type="SUPFAM" id="SSF52540">
    <property type="entry name" value="P-loop containing nucleoside triphosphate hydrolases"/>
    <property type="match status" value="1"/>
</dbReference>
<evidence type="ECO:0000256" key="3">
    <source>
        <dbReference type="ARBA" id="ARBA00022741"/>
    </source>
</evidence>
<dbReference type="InterPro" id="IPR003439">
    <property type="entry name" value="ABC_transporter-like_ATP-bd"/>
</dbReference>
<dbReference type="Pfam" id="PF08402">
    <property type="entry name" value="TOBE_2"/>
    <property type="match status" value="1"/>
</dbReference>
<dbReference type="InterPro" id="IPR008995">
    <property type="entry name" value="Mo/tungstate-bd_C_term_dom"/>
</dbReference>
<dbReference type="InterPro" id="IPR027417">
    <property type="entry name" value="P-loop_NTPase"/>
</dbReference>
<reference evidence="10 11" key="1">
    <citation type="submission" date="2019-08" db="EMBL/GenBank/DDBJ databases">
        <title>Amphibian skin-associated Pigmentiphaga: genome sequence and occurrence across geography and hosts.</title>
        <authorList>
            <person name="Bletz M.C."/>
            <person name="Bunk B."/>
            <person name="Sproeer C."/>
            <person name="Biwer P."/>
            <person name="Reiter S."/>
            <person name="Rabemananjara F.C.E."/>
            <person name="Schulz S."/>
            <person name="Overmann J."/>
            <person name="Vences M."/>
        </authorList>
    </citation>
    <scope>NUCLEOTIDE SEQUENCE [LARGE SCALE GENOMIC DNA]</scope>
    <source>
        <strain evidence="10 11">Mada1488</strain>
    </source>
</reference>
<evidence type="ECO:0000259" key="9">
    <source>
        <dbReference type="PROSITE" id="PS50893"/>
    </source>
</evidence>
<keyword evidence="11" id="KW-1185">Reference proteome</keyword>
<keyword evidence="2 7" id="KW-1003">Cell membrane</keyword>
<keyword evidence="5 7" id="KW-1278">Translocase</keyword>
<dbReference type="OrthoDB" id="5298774at2"/>
<evidence type="ECO:0000313" key="10">
    <source>
        <dbReference type="EMBL" id="QEI05943.1"/>
    </source>
</evidence>
<evidence type="ECO:0000256" key="7">
    <source>
        <dbReference type="RuleBase" id="RU364083"/>
    </source>
</evidence>
<evidence type="ECO:0000256" key="5">
    <source>
        <dbReference type="ARBA" id="ARBA00022967"/>
    </source>
</evidence>
<dbReference type="RefSeq" id="WP_148814326.1">
    <property type="nucleotide sequence ID" value="NZ_CP043046.1"/>
</dbReference>
<dbReference type="InterPro" id="IPR005893">
    <property type="entry name" value="PotA-like"/>
</dbReference>
<dbReference type="EC" id="7.6.2.11" evidence="7"/>
<comment type="catalytic activity">
    <reaction evidence="7">
        <text>ATP + H2O + polyamine-[polyamine-binding protein]Side 1 = ADP + phosphate + polyamineSide 2 + [polyamine-binding protein]Side 1.</text>
        <dbReference type="EC" id="7.6.2.11"/>
    </reaction>
</comment>
<dbReference type="GO" id="GO:0043190">
    <property type="term" value="C:ATP-binding cassette (ABC) transporter complex"/>
    <property type="evidence" value="ECO:0007669"/>
    <property type="project" value="InterPro"/>
</dbReference>
<comment type="subunit">
    <text evidence="7">The complex is composed of two ATP-binding proteins (PotA), two transmembrane proteins (PotB and PotC) and a solute-binding protein (PotD).</text>
</comment>
<feature type="region of interest" description="Disordered" evidence="8">
    <location>
        <begin position="304"/>
        <end position="324"/>
    </location>
</feature>
<dbReference type="Proteomes" id="UP000325161">
    <property type="component" value="Chromosome"/>
</dbReference>
<evidence type="ECO:0000256" key="1">
    <source>
        <dbReference type="ARBA" id="ARBA00022448"/>
    </source>
</evidence>
<dbReference type="PANTHER" id="PTHR42781">
    <property type="entry name" value="SPERMIDINE/PUTRESCINE IMPORT ATP-BINDING PROTEIN POTA"/>
    <property type="match status" value="1"/>
</dbReference>
<organism evidence="10 11">
    <name type="scientific">Pigmentiphaga aceris</name>
    <dbReference type="NCBI Taxonomy" id="1940612"/>
    <lineage>
        <taxon>Bacteria</taxon>
        <taxon>Pseudomonadati</taxon>
        <taxon>Pseudomonadota</taxon>
        <taxon>Betaproteobacteria</taxon>
        <taxon>Burkholderiales</taxon>
        <taxon>Alcaligenaceae</taxon>
        <taxon>Pigmentiphaga</taxon>
    </lineage>
</organism>
<dbReference type="PANTHER" id="PTHR42781:SF4">
    <property type="entry name" value="SPERMIDINE_PUTRESCINE IMPORT ATP-BINDING PROTEIN POTA"/>
    <property type="match status" value="1"/>
</dbReference>
<dbReference type="EMBL" id="CP043046">
    <property type="protein sequence ID" value="QEI05943.1"/>
    <property type="molecule type" value="Genomic_DNA"/>
</dbReference>
<dbReference type="AlphaFoldDB" id="A0A5C0AX16"/>
<dbReference type="PROSITE" id="PS00211">
    <property type="entry name" value="ABC_TRANSPORTER_1"/>
    <property type="match status" value="1"/>
</dbReference>
<dbReference type="GO" id="GO:0005524">
    <property type="term" value="F:ATP binding"/>
    <property type="evidence" value="ECO:0007669"/>
    <property type="project" value="UniProtKB-KW"/>
</dbReference>
<name>A0A5C0AX16_9BURK</name>
<comment type="similarity">
    <text evidence="7">Belongs to the ABC transporter superfamily. Spermidine/putrescine importer (TC 3.A.1.11.1) family.</text>
</comment>
<evidence type="ECO:0000256" key="4">
    <source>
        <dbReference type="ARBA" id="ARBA00022840"/>
    </source>
</evidence>
<evidence type="ECO:0000256" key="6">
    <source>
        <dbReference type="ARBA" id="ARBA00023136"/>
    </source>
</evidence>
<dbReference type="NCBIfam" id="TIGR01187">
    <property type="entry name" value="potA"/>
    <property type="match status" value="1"/>
</dbReference>
<keyword evidence="4 7" id="KW-0067">ATP-binding</keyword>
<dbReference type="SMART" id="SM00382">
    <property type="entry name" value="AAA"/>
    <property type="match status" value="1"/>
</dbReference>
<dbReference type="InterPro" id="IPR003593">
    <property type="entry name" value="AAA+_ATPase"/>
</dbReference>
<keyword evidence="1 7" id="KW-0813">Transport</keyword>
<dbReference type="PROSITE" id="PS50893">
    <property type="entry name" value="ABC_TRANSPORTER_2"/>
    <property type="match status" value="1"/>
</dbReference>